<keyword evidence="2" id="KW-0328">Glycosyltransferase</keyword>
<evidence type="ECO:0000256" key="8">
    <source>
        <dbReference type="SAM" id="Phobius"/>
    </source>
</evidence>
<protein>
    <submittedName>
        <fullName evidence="9">Capsule polysaccharide synthase Cps1</fullName>
    </submittedName>
</protein>
<reference evidence="9 10" key="1">
    <citation type="journal article" date="2024" name="IMA Fungus">
        <title>Apiospora arundinis, a panoply of carbohydrate-active enzymes and secondary metabolites.</title>
        <authorList>
            <person name="Sorensen T."/>
            <person name="Petersen C."/>
            <person name="Muurmann A.T."/>
            <person name="Christiansen J.V."/>
            <person name="Brundto M.L."/>
            <person name="Overgaard C.K."/>
            <person name="Boysen A.T."/>
            <person name="Wollenberg R.D."/>
            <person name="Larsen T.O."/>
            <person name="Sorensen J.L."/>
            <person name="Nielsen K.L."/>
            <person name="Sondergaard T.E."/>
        </authorList>
    </citation>
    <scope>NUCLEOTIDE SEQUENCE [LARGE SCALE GENOMIC DNA]</scope>
    <source>
        <strain evidence="9 10">AAU 773</strain>
    </source>
</reference>
<dbReference type="PANTHER" id="PTHR47844">
    <property type="entry name" value="SYNTHASE CPS1, PUTATIVE (AFU_ORTHOLOGUE AFUA_7G02500)-RELATED"/>
    <property type="match status" value="1"/>
</dbReference>
<gene>
    <name evidence="9" type="ORF">PGQ11_006254</name>
</gene>
<comment type="subcellular location">
    <subcellularLocation>
        <location evidence="1">Membrane</location>
    </subcellularLocation>
</comment>
<dbReference type="Proteomes" id="UP001390339">
    <property type="component" value="Unassembled WGS sequence"/>
</dbReference>
<evidence type="ECO:0000256" key="3">
    <source>
        <dbReference type="ARBA" id="ARBA00022679"/>
    </source>
</evidence>
<evidence type="ECO:0000256" key="7">
    <source>
        <dbReference type="ARBA" id="ARBA00023180"/>
    </source>
</evidence>
<keyword evidence="7" id="KW-0325">Glycoprotein</keyword>
<name>A0ABR2ISY6_9PEZI</name>
<proteinExistence type="predicted"/>
<organism evidence="9 10">
    <name type="scientific">Apiospora arundinis</name>
    <dbReference type="NCBI Taxonomy" id="335852"/>
    <lineage>
        <taxon>Eukaryota</taxon>
        <taxon>Fungi</taxon>
        <taxon>Dikarya</taxon>
        <taxon>Ascomycota</taxon>
        <taxon>Pezizomycotina</taxon>
        <taxon>Sordariomycetes</taxon>
        <taxon>Xylariomycetidae</taxon>
        <taxon>Amphisphaeriales</taxon>
        <taxon>Apiosporaceae</taxon>
        <taxon>Apiospora</taxon>
    </lineage>
</organism>
<evidence type="ECO:0000256" key="2">
    <source>
        <dbReference type="ARBA" id="ARBA00022676"/>
    </source>
</evidence>
<keyword evidence="3" id="KW-0808">Transferase</keyword>
<evidence type="ECO:0000313" key="9">
    <source>
        <dbReference type="EMBL" id="KAK8867676.1"/>
    </source>
</evidence>
<dbReference type="InterPro" id="IPR029044">
    <property type="entry name" value="Nucleotide-diphossugar_trans"/>
</dbReference>
<keyword evidence="5 8" id="KW-1133">Transmembrane helix</keyword>
<keyword evidence="4 8" id="KW-0812">Transmembrane</keyword>
<dbReference type="SUPFAM" id="SSF53448">
    <property type="entry name" value="Nucleotide-diphospho-sugar transferases"/>
    <property type="match status" value="1"/>
</dbReference>
<evidence type="ECO:0000256" key="4">
    <source>
        <dbReference type="ARBA" id="ARBA00022692"/>
    </source>
</evidence>
<dbReference type="Gene3D" id="3.90.550.10">
    <property type="entry name" value="Spore Coat Polysaccharide Biosynthesis Protein SpsA, Chain A"/>
    <property type="match status" value="1"/>
</dbReference>
<keyword evidence="6 8" id="KW-0472">Membrane</keyword>
<evidence type="ECO:0000256" key="5">
    <source>
        <dbReference type="ARBA" id="ARBA00022989"/>
    </source>
</evidence>
<evidence type="ECO:0000256" key="1">
    <source>
        <dbReference type="ARBA" id="ARBA00004370"/>
    </source>
</evidence>
<dbReference type="PANTHER" id="PTHR47844:SF1">
    <property type="entry name" value="EXOSTOSIN-LIKE 2"/>
    <property type="match status" value="1"/>
</dbReference>
<accession>A0ABR2ISY6</accession>
<dbReference type="EMBL" id="JAPCWZ010000004">
    <property type="protein sequence ID" value="KAK8867676.1"/>
    <property type="molecule type" value="Genomic_DNA"/>
</dbReference>
<dbReference type="Pfam" id="PF13641">
    <property type="entry name" value="Glyco_tranf_2_3"/>
    <property type="match status" value="1"/>
</dbReference>
<evidence type="ECO:0000313" key="10">
    <source>
        <dbReference type="Proteomes" id="UP001390339"/>
    </source>
</evidence>
<evidence type="ECO:0000256" key="6">
    <source>
        <dbReference type="ARBA" id="ARBA00023136"/>
    </source>
</evidence>
<dbReference type="InterPro" id="IPR052427">
    <property type="entry name" value="Glycosyltrans_GT2/GT47"/>
</dbReference>
<sequence length="475" mass="53425">MTGPYLLGAQCLSNVWPLTAEKAMVALFCFRYWRFIVHCWAYLYLYKASPIKADKPTFEPSQAVTVVIPTVEPGHPTFRRCLASACVNHPSRIIIVTVGAALHQVAEDAVEPVRRDYFAAHPQGIDIQVHHAPLANKRAQIAAVIDRIKTPITFLVDSTAIWPVSFLHSALAPFEDPQVGLVGTRKRVERLAGAHASWWARCWNFLGAMYLERHNFEITASSALDGGVFIISGRTCGIRTRILADKEFRRGYGDERISSPLFPFMPAIEPLIADDDNYILRWSVDHGIGVKFQSDVGTCAEVDDGGNGKNEALPSSSCVVGIANLGAYPRFLDQCLRWARTTFRSNPRSLLSARAWRRHPWSMYSVQLATITNFAVVIDGLLIYLYLQTSWYSNSSSSKLGLAGLVAWILLTKTVKLLPWLWRYPADVVFLPAYIAFAYYHSWIKLHALLTFWNIEWAGQDLDKINRQAQRGEPK</sequence>
<comment type="caution">
    <text evidence="9">The sequence shown here is derived from an EMBL/GenBank/DDBJ whole genome shotgun (WGS) entry which is preliminary data.</text>
</comment>
<keyword evidence="10" id="KW-1185">Reference proteome</keyword>
<feature type="transmembrane region" description="Helical" evidence="8">
    <location>
        <begin position="364"/>
        <end position="387"/>
    </location>
</feature>